<dbReference type="PANTHER" id="PTHR18964">
    <property type="entry name" value="ROK (REPRESSOR, ORF, KINASE) FAMILY"/>
    <property type="match status" value="1"/>
</dbReference>
<protein>
    <submittedName>
        <fullName evidence="2">Sugar kinase of the NBD/HSP70 family, may contain an N-terminal HTH domain</fullName>
    </submittedName>
</protein>
<dbReference type="GO" id="GO:0016301">
    <property type="term" value="F:kinase activity"/>
    <property type="evidence" value="ECO:0007669"/>
    <property type="project" value="UniProtKB-KW"/>
</dbReference>
<dbReference type="InterPro" id="IPR036390">
    <property type="entry name" value="WH_DNA-bd_sf"/>
</dbReference>
<keyword evidence="3" id="KW-1185">Reference proteome</keyword>
<evidence type="ECO:0000313" key="3">
    <source>
        <dbReference type="Proteomes" id="UP000214355"/>
    </source>
</evidence>
<evidence type="ECO:0000313" key="2">
    <source>
        <dbReference type="EMBL" id="SDU78251.1"/>
    </source>
</evidence>
<dbReference type="EMBL" id="LT629804">
    <property type="protein sequence ID" value="SDU78251.1"/>
    <property type="molecule type" value="Genomic_DNA"/>
</dbReference>
<dbReference type="Gene3D" id="1.10.10.10">
    <property type="entry name" value="Winged helix-like DNA-binding domain superfamily/Winged helix DNA-binding domain"/>
    <property type="match status" value="1"/>
</dbReference>
<dbReference type="STRING" id="131112.SAMN04489737_0392"/>
<name>A0A1H2LCE9_9ACTO</name>
<gene>
    <name evidence="2" type="ORF">SAMN04489737_0392</name>
</gene>
<dbReference type="InterPro" id="IPR000600">
    <property type="entry name" value="ROK"/>
</dbReference>
<dbReference type="Gene3D" id="3.30.420.40">
    <property type="match status" value="2"/>
</dbReference>
<accession>A0A1H2LCE9</accession>
<dbReference type="GeneID" id="65344147"/>
<reference evidence="3" key="1">
    <citation type="submission" date="2016-10" db="EMBL/GenBank/DDBJ databases">
        <authorList>
            <person name="Varghese N."/>
            <person name="Submissions S."/>
        </authorList>
    </citation>
    <scope>NUCLEOTIDE SEQUENCE [LARGE SCALE GENOMIC DNA]</scope>
    <source>
        <strain evidence="3">DSM 10002</strain>
    </source>
</reference>
<dbReference type="RefSeq" id="WP_091279257.1">
    <property type="nucleotide sequence ID" value="NZ_JABAPH010000065.1"/>
</dbReference>
<organism evidence="2 3">
    <name type="scientific">Arcanobacterium phocae</name>
    <dbReference type="NCBI Taxonomy" id="131112"/>
    <lineage>
        <taxon>Bacteria</taxon>
        <taxon>Bacillati</taxon>
        <taxon>Actinomycetota</taxon>
        <taxon>Actinomycetes</taxon>
        <taxon>Actinomycetales</taxon>
        <taxon>Actinomycetaceae</taxon>
        <taxon>Arcanobacterium</taxon>
    </lineage>
</organism>
<dbReference type="PANTHER" id="PTHR18964:SF173">
    <property type="entry name" value="GLUCOKINASE"/>
    <property type="match status" value="1"/>
</dbReference>
<keyword evidence="2" id="KW-0808">Transferase</keyword>
<dbReference type="SUPFAM" id="SSF46785">
    <property type="entry name" value="Winged helix' DNA-binding domain"/>
    <property type="match status" value="1"/>
</dbReference>
<dbReference type="Pfam" id="PF00480">
    <property type="entry name" value="ROK"/>
    <property type="match status" value="1"/>
</dbReference>
<dbReference type="OrthoDB" id="9810372at2"/>
<keyword evidence="2" id="KW-0418">Kinase</keyword>
<proteinExistence type="inferred from homology"/>
<dbReference type="SUPFAM" id="SSF53067">
    <property type="entry name" value="Actin-like ATPase domain"/>
    <property type="match status" value="1"/>
</dbReference>
<sequence>METISLNTTVSPRISSTADIHKNDLAVLESLTIGPLSRTDIIKETRLPRSTVHASVRRLLQRNDIEEFTLASSTGGRRAALLRISTLHDIADVVELGSHHARIGIANLSGKILAATDVPLEISDGPERVIPTLYNAWTELHRNNPQIASAKIVGAAVPGPVNSQGHIVAAARMPGWNHIGLVDLLHEATGCPTIIENDARAAAVGEWSRRGETAESSIYIKAGSGIGASWIADGIVFRGYQGFAGELTHTRVQTPQPMICSCGNTGCLETVASGAAMLQHLASIGSPITTVAEIIEATQNGDYTVSPLVRNAGAYIGEALSGLVNFLNPQRIIIGGSLSQTRTLIAGIRSELYQRCLPMATAHLTIDTSLSGQDAPLIGMAVLARQTQTTSHRHSH</sequence>
<dbReference type="Proteomes" id="UP000214355">
    <property type="component" value="Chromosome I"/>
</dbReference>
<comment type="similarity">
    <text evidence="1">Belongs to the ROK (NagC/XylR) family.</text>
</comment>
<dbReference type="InterPro" id="IPR036388">
    <property type="entry name" value="WH-like_DNA-bd_sf"/>
</dbReference>
<dbReference type="AlphaFoldDB" id="A0A1H2LCE9"/>
<evidence type="ECO:0000256" key="1">
    <source>
        <dbReference type="ARBA" id="ARBA00006479"/>
    </source>
</evidence>
<dbReference type="InterPro" id="IPR043129">
    <property type="entry name" value="ATPase_NBD"/>
</dbReference>